<protein>
    <submittedName>
        <fullName evidence="1">Uncharacterized protein</fullName>
    </submittedName>
</protein>
<sequence length="135" mass="15814">MVLRDISSVVINSDTSRHAAAQRIMFSPGHEPTPTSRHLVVKLLSTHMRDVLELAWPCTYTHAYWLTSRTHSHSPPLDGSCEERYWCRRFMERRARARGHRMLCSLYSNTPDTSYNNLVLLNHIINYIKLFLLFK</sequence>
<feature type="non-terminal residue" evidence="1">
    <location>
        <position position="135"/>
    </location>
</feature>
<dbReference type="HOGENOM" id="CLU_1890713_0_0_1"/>
<evidence type="ECO:0000313" key="2">
    <source>
        <dbReference type="Proteomes" id="UP000007115"/>
    </source>
</evidence>
<evidence type="ECO:0000313" key="1">
    <source>
        <dbReference type="EMBL" id="EHK26563.1"/>
    </source>
</evidence>
<dbReference type="EMBL" id="ABDF02000002">
    <property type="protein sequence ID" value="EHK26563.1"/>
    <property type="molecule type" value="Genomic_DNA"/>
</dbReference>
<dbReference type="Proteomes" id="UP000007115">
    <property type="component" value="Unassembled WGS sequence"/>
</dbReference>
<keyword evidence="2" id="KW-1185">Reference proteome</keyword>
<proteinExistence type="predicted"/>
<gene>
    <name evidence="1" type="ORF">TRIVIDRAFT_215310</name>
</gene>
<organism evidence="1 2">
    <name type="scientific">Hypocrea virens (strain Gv29-8 / FGSC 10586)</name>
    <name type="common">Gliocladium virens</name>
    <name type="synonym">Trichoderma virens</name>
    <dbReference type="NCBI Taxonomy" id="413071"/>
    <lineage>
        <taxon>Eukaryota</taxon>
        <taxon>Fungi</taxon>
        <taxon>Dikarya</taxon>
        <taxon>Ascomycota</taxon>
        <taxon>Pezizomycotina</taxon>
        <taxon>Sordariomycetes</taxon>
        <taxon>Hypocreomycetidae</taxon>
        <taxon>Hypocreales</taxon>
        <taxon>Hypocreaceae</taxon>
        <taxon>Trichoderma</taxon>
    </lineage>
</organism>
<name>G9MGB4_HYPVG</name>
<dbReference type="VEuPathDB" id="FungiDB:TRIVIDRAFT_215310"/>
<dbReference type="GeneID" id="25790917"/>
<dbReference type="InParanoid" id="G9MGB4"/>
<accession>G9MGB4</accession>
<comment type="caution">
    <text evidence="1">The sequence shown here is derived from an EMBL/GenBank/DDBJ whole genome shotgun (WGS) entry which is preliminary data.</text>
</comment>
<dbReference type="AlphaFoldDB" id="G9MGB4"/>
<reference evidence="1 2" key="1">
    <citation type="journal article" date="2011" name="Genome Biol.">
        <title>Comparative genome sequence analysis underscores mycoparasitism as the ancestral life style of Trichoderma.</title>
        <authorList>
            <person name="Kubicek C.P."/>
            <person name="Herrera-Estrella A."/>
            <person name="Seidl-Seiboth V."/>
            <person name="Martinez D.A."/>
            <person name="Druzhinina I.S."/>
            <person name="Thon M."/>
            <person name="Zeilinger S."/>
            <person name="Casas-Flores S."/>
            <person name="Horwitz B.A."/>
            <person name="Mukherjee P.K."/>
            <person name="Mukherjee M."/>
            <person name="Kredics L."/>
            <person name="Alcaraz L.D."/>
            <person name="Aerts A."/>
            <person name="Antal Z."/>
            <person name="Atanasova L."/>
            <person name="Cervantes-Badillo M.G."/>
            <person name="Challacombe J."/>
            <person name="Chertkov O."/>
            <person name="McCluskey K."/>
            <person name="Coulpier F."/>
            <person name="Deshpande N."/>
            <person name="von Doehren H."/>
            <person name="Ebbole D.J."/>
            <person name="Esquivel-Naranjo E.U."/>
            <person name="Fekete E."/>
            <person name="Flipphi M."/>
            <person name="Glaser F."/>
            <person name="Gomez-Rodriguez E.Y."/>
            <person name="Gruber S."/>
            <person name="Han C."/>
            <person name="Henrissat B."/>
            <person name="Hermosa R."/>
            <person name="Hernandez-Onate M."/>
            <person name="Karaffa L."/>
            <person name="Kosti I."/>
            <person name="Le Crom S."/>
            <person name="Lindquist E."/>
            <person name="Lucas S."/>
            <person name="Luebeck M."/>
            <person name="Luebeck P.S."/>
            <person name="Margeot A."/>
            <person name="Metz B."/>
            <person name="Misra M."/>
            <person name="Nevalainen H."/>
            <person name="Omann M."/>
            <person name="Packer N."/>
            <person name="Perrone G."/>
            <person name="Uresti-Rivera E.E."/>
            <person name="Salamov A."/>
            <person name="Schmoll M."/>
            <person name="Seiboth B."/>
            <person name="Shapiro H."/>
            <person name="Sukno S."/>
            <person name="Tamayo-Ramos J.A."/>
            <person name="Tisch D."/>
            <person name="Wiest A."/>
            <person name="Wilkinson H.H."/>
            <person name="Zhang M."/>
            <person name="Coutinho P.M."/>
            <person name="Kenerley C.M."/>
            <person name="Monte E."/>
            <person name="Baker S.E."/>
            <person name="Grigoriev I.V."/>
        </authorList>
    </citation>
    <scope>NUCLEOTIDE SEQUENCE [LARGE SCALE GENOMIC DNA]</scope>
    <source>
        <strain evidence="2">Gv29-8 / FGSC 10586</strain>
    </source>
</reference>
<dbReference type="RefSeq" id="XP_013960764.1">
    <property type="nucleotide sequence ID" value="XM_014105289.1"/>
</dbReference>